<evidence type="ECO:0000256" key="4">
    <source>
        <dbReference type="ARBA" id="ARBA00022741"/>
    </source>
</evidence>
<dbReference type="InterPro" id="IPR041628">
    <property type="entry name" value="ChlI/MoxR_AAA_lid"/>
</dbReference>
<comment type="caution">
    <text evidence="11">The sequence shown here is derived from an EMBL/GenBank/DDBJ whole genome shotgun (WGS) entry which is preliminary data.</text>
</comment>
<evidence type="ECO:0000259" key="10">
    <source>
        <dbReference type="PROSITE" id="PS50234"/>
    </source>
</evidence>
<dbReference type="InterPro" id="IPR011776">
    <property type="entry name" value="Mg_chelatase_ATPase-dsu"/>
</dbReference>
<keyword evidence="8" id="KW-0077">Bacteriochlorophyll biosynthesis</keyword>
<feature type="region of interest" description="Disordered" evidence="9">
    <location>
        <begin position="311"/>
        <end position="338"/>
    </location>
</feature>
<comment type="function">
    <text evidence="8">Involved in bacteriochlorophyll biosynthesis; introduces a magnesium ion into protoporphyrin IX to yield Mg-protoporphyrin IX.</text>
</comment>
<feature type="domain" description="VWFA" evidence="10">
    <location>
        <begin position="389"/>
        <end position="568"/>
    </location>
</feature>
<keyword evidence="12" id="KW-1185">Reference proteome</keyword>
<dbReference type="InterPro" id="IPR036465">
    <property type="entry name" value="vWFA_dom_sf"/>
</dbReference>
<sequence>MRGGGPALTHAAPAPLGPWERVEAALTLLAIDPAGLKGLWLRARASALRDRITGALGALPLPVRRVHPTIGDDALFGGLDLAATLSAGTPVVQKGILDEPAALVLAMAERTLPGLAARLGTALDAPRHCLIALDEGAERDELLPLGLVDRLALFLDLDGLPWGETREIALDPERLAAARARLAAVATPPEAAATLARVAAQLGIASLRAPTLALAAARAQAAWEGHATVTDADIRRAADLVFAHRAIPASEEAPPEPEPEPPEDQPDDSPPPPEQQQGEEMFPEEMLVEAVRAALPADLLEQLAAGRAARMARGATGTGSAKAGNRRGRPLPSRMGRLGTGARIDLVGTLRAAAPWQPLRRRQQQTDAVLLVRPSDIRIKRFRETSDRVLIFAVDASGSSAMARLSEAKGAVELLLGQAYARRDHVSLLAFRGRDAELILPPTRSLVQTKRRLAGLPGGGGTPLAHGLRLALAVGLQARARGMTPTVALLTDGRGNIALDGSANRAQAEEDALKLAASLRGSGLPAVVIDTANRPQPSLAALARALDAPYIALPRADAHKLSNVLGAAMGD</sequence>
<dbReference type="PANTHER" id="PTHR43473">
    <property type="entry name" value="MAGNESIUM-CHELATASE SUBUNIT CHLD, CHLOROPLASTIC"/>
    <property type="match status" value="1"/>
</dbReference>
<dbReference type="SUPFAM" id="SSF53300">
    <property type="entry name" value="vWA-like"/>
    <property type="match status" value="1"/>
</dbReference>
<dbReference type="InterPro" id="IPR002035">
    <property type="entry name" value="VWF_A"/>
</dbReference>
<reference evidence="11 12" key="1">
    <citation type="submission" date="2018-04" db="EMBL/GenBank/DDBJ databases">
        <title>Genomic Encyclopedia of Type Strains, Phase III (KMG-III): the genomes of soil and plant-associated and newly described type strains.</title>
        <authorList>
            <person name="Whitman W."/>
        </authorList>
    </citation>
    <scope>NUCLEOTIDE SEQUENCE [LARGE SCALE GENOMIC DNA]</scope>
    <source>
        <strain evidence="11 12">JA192</strain>
    </source>
</reference>
<evidence type="ECO:0000313" key="11">
    <source>
        <dbReference type="EMBL" id="PTM80520.1"/>
    </source>
</evidence>
<comment type="similarity">
    <text evidence="1 8">Belongs to the Mg-chelatase subunits D/I family.</text>
</comment>
<name>A0ABX5JAN1_9RHOB</name>
<dbReference type="Proteomes" id="UP000240800">
    <property type="component" value="Unassembled WGS sequence"/>
</dbReference>
<keyword evidence="4 8" id="KW-0547">Nucleotide-binding</keyword>
<evidence type="ECO:0000256" key="8">
    <source>
        <dbReference type="RuleBase" id="RU362087"/>
    </source>
</evidence>
<dbReference type="NCBIfam" id="NF009943">
    <property type="entry name" value="PRK13406.1"/>
    <property type="match status" value="1"/>
</dbReference>
<protein>
    <recommendedName>
        <fullName evidence="8">Mg-protoporphyrin IX chelatase</fullName>
        <ecNumber evidence="8">6.6.1.1</ecNumber>
    </recommendedName>
</protein>
<evidence type="ECO:0000256" key="1">
    <source>
        <dbReference type="ARBA" id="ARBA00005799"/>
    </source>
</evidence>
<evidence type="ECO:0000313" key="12">
    <source>
        <dbReference type="Proteomes" id="UP000240800"/>
    </source>
</evidence>
<feature type="region of interest" description="Disordered" evidence="9">
    <location>
        <begin position="247"/>
        <end position="281"/>
    </location>
</feature>
<dbReference type="Pfam" id="PF17863">
    <property type="entry name" value="AAA_lid_2"/>
    <property type="match status" value="1"/>
</dbReference>
<dbReference type="PROSITE" id="PS50234">
    <property type="entry name" value="VWFA"/>
    <property type="match status" value="1"/>
</dbReference>
<dbReference type="InterPro" id="IPR027417">
    <property type="entry name" value="P-loop_NTPase"/>
</dbReference>
<keyword evidence="6 8" id="KW-0149">Chlorophyll biosynthesis</keyword>
<dbReference type="SUPFAM" id="SSF52540">
    <property type="entry name" value="P-loop containing nucleoside triphosphate hydrolases"/>
    <property type="match status" value="1"/>
</dbReference>
<dbReference type="Pfam" id="PF13519">
    <property type="entry name" value="VWA_2"/>
    <property type="match status" value="1"/>
</dbReference>
<evidence type="ECO:0000256" key="7">
    <source>
        <dbReference type="ARBA" id="ARBA00048693"/>
    </source>
</evidence>
<accession>A0ABX5JAN1</accession>
<evidence type="ECO:0000256" key="2">
    <source>
        <dbReference type="ARBA" id="ARBA00022531"/>
    </source>
</evidence>
<dbReference type="Gene3D" id="1.10.8.80">
    <property type="entry name" value="Magnesium chelatase subunit I, C-Terminal domain"/>
    <property type="match status" value="1"/>
</dbReference>
<dbReference type="SMART" id="SM00327">
    <property type="entry name" value="VWA"/>
    <property type="match status" value="1"/>
</dbReference>
<evidence type="ECO:0000256" key="3">
    <source>
        <dbReference type="ARBA" id="ARBA00022598"/>
    </source>
</evidence>
<keyword evidence="5 8" id="KW-0067">ATP-binding</keyword>
<dbReference type="PANTHER" id="PTHR43473:SF2">
    <property type="entry name" value="MAGNESIUM-CHELATASE SUBUNIT CHLD, CHLOROPLASTIC"/>
    <property type="match status" value="1"/>
</dbReference>
<comment type="pathway">
    <text evidence="8">Porphyrin-containing compound metabolism; bacteriochlorophyll biosynthesis.</text>
</comment>
<dbReference type="EMBL" id="PZZW01000002">
    <property type="protein sequence ID" value="PTM80520.1"/>
    <property type="molecule type" value="Genomic_DNA"/>
</dbReference>
<proteinExistence type="inferred from homology"/>
<organism evidence="11 12">
    <name type="scientific">Cereibacter johrii</name>
    <dbReference type="NCBI Taxonomy" id="445629"/>
    <lineage>
        <taxon>Bacteria</taxon>
        <taxon>Pseudomonadati</taxon>
        <taxon>Pseudomonadota</taxon>
        <taxon>Alphaproteobacteria</taxon>
        <taxon>Rhodobacterales</taxon>
        <taxon>Paracoccaceae</taxon>
        <taxon>Cereibacter</taxon>
    </lineage>
</organism>
<dbReference type="EC" id="6.6.1.1" evidence="8"/>
<feature type="compositionally biased region" description="Acidic residues" evidence="9">
    <location>
        <begin position="253"/>
        <end position="267"/>
    </location>
</feature>
<dbReference type="Gene3D" id="3.40.50.410">
    <property type="entry name" value="von Willebrand factor, type A domain"/>
    <property type="match status" value="1"/>
</dbReference>
<evidence type="ECO:0000256" key="5">
    <source>
        <dbReference type="ARBA" id="ARBA00022840"/>
    </source>
</evidence>
<keyword evidence="3 8" id="KW-0436">Ligase</keyword>
<comment type="catalytic activity">
    <reaction evidence="7 8">
        <text>protoporphyrin IX + Mg(2+) + ATP + H2O = Mg-protoporphyrin IX + ADP + phosphate + 3 H(+)</text>
        <dbReference type="Rhea" id="RHEA:13961"/>
        <dbReference type="ChEBI" id="CHEBI:15377"/>
        <dbReference type="ChEBI" id="CHEBI:15378"/>
        <dbReference type="ChEBI" id="CHEBI:18420"/>
        <dbReference type="ChEBI" id="CHEBI:30616"/>
        <dbReference type="ChEBI" id="CHEBI:43474"/>
        <dbReference type="ChEBI" id="CHEBI:57306"/>
        <dbReference type="ChEBI" id="CHEBI:60492"/>
        <dbReference type="ChEBI" id="CHEBI:456216"/>
        <dbReference type="EC" id="6.6.1.1"/>
    </reaction>
</comment>
<dbReference type="RefSeq" id="WP_244908403.1">
    <property type="nucleotide sequence ID" value="NZ_PZZW01000002.1"/>
</dbReference>
<evidence type="ECO:0000256" key="6">
    <source>
        <dbReference type="ARBA" id="ARBA00023171"/>
    </source>
</evidence>
<dbReference type="NCBIfam" id="TIGR02031">
    <property type="entry name" value="BchD-ChlD"/>
    <property type="match status" value="1"/>
</dbReference>
<evidence type="ECO:0000256" key="9">
    <source>
        <dbReference type="SAM" id="MobiDB-lite"/>
    </source>
</evidence>
<feature type="compositionally biased region" description="Low complexity" evidence="9">
    <location>
        <begin position="311"/>
        <end position="321"/>
    </location>
</feature>
<gene>
    <name evidence="11" type="ORF">C8J29_102602</name>
</gene>
<keyword evidence="2 8" id="KW-0602">Photosynthesis</keyword>